<feature type="compositionally biased region" description="Polar residues" evidence="1">
    <location>
        <begin position="11"/>
        <end position="21"/>
    </location>
</feature>
<accession>A0ABD3FNY2</accession>
<sequence length="264" mass="29933">MPRPILKALSSYASPVRSSDSASKRDKLRLAIRRHNGASRHVTFSPFTKLRGDSSTRASLPLLTDGEEMKGSLTSGFTFSSATEAEKKKQSRRKEELQTIQTLYRAAKRRPHSVKALLLANVPGLKQLNVWASDWLDYAKTVRDTMPWPRRTRPKRRPRRLLRGPWTELDDADHKYVQNLALGSTMRHPTLLVPAASRPRNENPLDIVHKPPQPGLTPANRGSFANLLRKEGIAVDEEVRQMNQAIDEDLRGVSHLMNRQRATR</sequence>
<protein>
    <submittedName>
        <fullName evidence="2">Uncharacterized protein</fullName>
    </submittedName>
</protein>
<evidence type="ECO:0000256" key="1">
    <source>
        <dbReference type="SAM" id="MobiDB-lite"/>
    </source>
</evidence>
<dbReference type="EMBL" id="JBIMZQ010000014">
    <property type="protein sequence ID" value="KAL3667436.1"/>
    <property type="molecule type" value="Genomic_DNA"/>
</dbReference>
<dbReference type="Proteomes" id="UP001632037">
    <property type="component" value="Unassembled WGS sequence"/>
</dbReference>
<keyword evidence="3" id="KW-1185">Reference proteome</keyword>
<gene>
    <name evidence="2" type="ORF">V7S43_007661</name>
</gene>
<dbReference type="AlphaFoldDB" id="A0ABD3FNY2"/>
<organism evidence="2 3">
    <name type="scientific">Phytophthora oleae</name>
    <dbReference type="NCBI Taxonomy" id="2107226"/>
    <lineage>
        <taxon>Eukaryota</taxon>
        <taxon>Sar</taxon>
        <taxon>Stramenopiles</taxon>
        <taxon>Oomycota</taxon>
        <taxon>Peronosporomycetes</taxon>
        <taxon>Peronosporales</taxon>
        <taxon>Peronosporaceae</taxon>
        <taxon>Phytophthora</taxon>
    </lineage>
</organism>
<reference evidence="2 3" key="1">
    <citation type="submission" date="2024-09" db="EMBL/GenBank/DDBJ databases">
        <title>Genome sequencing and assembly of Phytophthora oleae, isolate VK10A, causative agent of rot of olive drupes.</title>
        <authorList>
            <person name="Conti Taguali S."/>
            <person name="Riolo M."/>
            <person name="La Spada F."/>
            <person name="Cacciola S.O."/>
            <person name="Dionisio G."/>
        </authorList>
    </citation>
    <scope>NUCLEOTIDE SEQUENCE [LARGE SCALE GENOMIC DNA]</scope>
    <source>
        <strain evidence="2 3">VK10A</strain>
    </source>
</reference>
<evidence type="ECO:0000313" key="2">
    <source>
        <dbReference type="EMBL" id="KAL3667436.1"/>
    </source>
</evidence>
<proteinExistence type="predicted"/>
<comment type="caution">
    <text evidence="2">The sequence shown here is derived from an EMBL/GenBank/DDBJ whole genome shotgun (WGS) entry which is preliminary data.</text>
</comment>
<evidence type="ECO:0000313" key="3">
    <source>
        <dbReference type="Proteomes" id="UP001632037"/>
    </source>
</evidence>
<feature type="region of interest" description="Disordered" evidence="1">
    <location>
        <begin position="1"/>
        <end position="26"/>
    </location>
</feature>
<name>A0ABD3FNY2_9STRA</name>